<feature type="domain" description="Ig-like" evidence="19">
    <location>
        <begin position="583"/>
        <end position="672"/>
    </location>
</feature>
<dbReference type="PROSITE" id="PS00022">
    <property type="entry name" value="EGF_1"/>
    <property type="match status" value="5"/>
</dbReference>
<dbReference type="InterPro" id="IPR013783">
    <property type="entry name" value="Ig-like_fold"/>
</dbReference>
<feature type="disulfide bond" evidence="12">
    <location>
        <begin position="283"/>
        <end position="298"/>
    </location>
</feature>
<dbReference type="GO" id="GO:0007156">
    <property type="term" value="P:homophilic cell adhesion via plasma membrane adhesion molecules"/>
    <property type="evidence" value="ECO:0007669"/>
    <property type="project" value="TreeGrafter"/>
</dbReference>
<dbReference type="GO" id="GO:0005604">
    <property type="term" value="C:basement membrane"/>
    <property type="evidence" value="ECO:0007669"/>
    <property type="project" value="UniProtKB-SubCell"/>
</dbReference>
<reference evidence="21" key="1">
    <citation type="submission" date="2021-05" db="EMBL/GenBank/DDBJ databases">
        <authorList>
            <person name="Alioto T."/>
            <person name="Alioto T."/>
            <person name="Gomez Garrido J."/>
        </authorList>
    </citation>
    <scope>NUCLEOTIDE SEQUENCE</scope>
</reference>
<feature type="disulfide bond" evidence="12">
    <location>
        <begin position="143"/>
        <end position="158"/>
    </location>
</feature>
<dbReference type="InterPro" id="IPR003598">
    <property type="entry name" value="Ig_sub2"/>
</dbReference>
<feature type="disulfide bond" evidence="12">
    <location>
        <begin position="463"/>
        <end position="475"/>
    </location>
</feature>
<feature type="domain" description="Laminin IV type A" evidence="20">
    <location>
        <begin position="1476"/>
        <end position="1655"/>
    </location>
</feature>
<dbReference type="SMART" id="SM00192">
    <property type="entry name" value="LDLa"/>
    <property type="match status" value="10"/>
</dbReference>
<feature type="domain" description="EGF-like" evidence="17">
    <location>
        <begin position="3079"/>
        <end position="3118"/>
    </location>
</feature>
<evidence type="ECO:0000259" key="17">
    <source>
        <dbReference type="PROSITE" id="PS50026"/>
    </source>
</evidence>
<evidence type="ECO:0000256" key="12">
    <source>
        <dbReference type="PROSITE-ProRule" id="PRU00124"/>
    </source>
</evidence>
<feature type="disulfide bond" evidence="12">
    <location>
        <begin position="107"/>
        <end position="122"/>
    </location>
</feature>
<dbReference type="Pfam" id="PF13927">
    <property type="entry name" value="Ig_3"/>
    <property type="match status" value="8"/>
</dbReference>
<protein>
    <submittedName>
        <fullName evidence="21">Basement membrane-specific heparan sulfate proteoglycan core protein</fullName>
    </submittedName>
</protein>
<evidence type="ECO:0000256" key="5">
    <source>
        <dbReference type="ARBA" id="ARBA00022737"/>
    </source>
</evidence>
<evidence type="ECO:0000256" key="1">
    <source>
        <dbReference type="ARBA" id="ARBA00004302"/>
    </source>
</evidence>
<feature type="disulfide bond" evidence="12">
    <location>
        <begin position="509"/>
        <end position="527"/>
    </location>
</feature>
<dbReference type="PROSITE" id="PS50068">
    <property type="entry name" value="LDLRA_2"/>
    <property type="match status" value="10"/>
</dbReference>
<sequence>MCQLSKDIFTMKNIFTSVLIYLCVLSASACEYDEYRCDTGECIPASQRCDGRTDCVSGSDETGCPPSTETNRYPFNRSRDKTSSEDCSGGFQCVTDHRICLDVYQRCDRRVDCPDGSDEDNCSCRQDEFQCHNGTCLNIAKRCDNVTDCGGGEDEKNCPTYPKYEPSSCGPFEFRCNDGQCVDVRDECDGKNDCYDGTDEAYCTNRRISTPSTTTTTNRQADCLSNEFRCNNGFCISKRYRCDKVEDCIDKSDEEGCPQALKCRSDEFACQSGRVCIPSYQKCDGIFQCLDESDELGCPRPPSNLPTTRPTTLHPNRVSCHWSKFSCHDGLRCVPMGAQCNGSYECGDFSDESNCATNYEGIQLKVYPDDQIIKEGREVVIQCRDEGSTRADVEWIRQDGAPLPHGSRNTRGRLVMPNVSARDSGVYICKALGYYPLTAASQIKAHVTVEKWVEPTTMPRKVCSDYEATCSNGDCIQKSNVCDGNYDCADGSDETRCSNAGCEPNEFRCANRRCIMKTWHCDGDDDCLDGTDEKDCPTNAPGSPCSYTQFQCSNRRQCVPKSFQCDGAVDCDDSSDEVGCSEPHIKTLPPPQVILDIGALFTITCVTVGNPTPLVSWRLNWNHIPTKCKATSDQGVGTLTCPDVQESDQGAYSCEAINSRGVKFATPDTILTVNRPNIPSANQCARGTFSDVNVISQRDCISCFCFGVSTDCYSSNMYTYVVPYPSQTAFRLVNVHLGSSNNQFSVDRDTQSPFQPYLRSMGRNSFKGLTVYFLTKNCEQLYALWCKSKLISDGAEPNVRQEIYPYFAFPDSFHGNQIKSYGGHIRYTVRYTAGDRELRTPDIIIDGNGYTLTYKGPETSSQQNTDFLVNAKLVPGNWYKLRDPRGQNQLLRPASREEIMVVLSNVEDILLKTLYTHGSEGETYITDIKFESARPQNTGQGKAIYVEECRCPAGYTGFSCEDCAPGFIRTPQGPWKGLCRRDDIGCPEGTYGDPSRNIPCQECPCPLTSPRNQFTRKCVLGSDNQPTCECPPGYSGRRCEYCSPGYMGNPLIANDYCRPVTLSCDPEGSESRQPDEYGRCRCKDLTTGLHCNQCKENAFHLAGSNPRGCISCFCMGVSERCSSSNLYRSQITTTFTRDIQDFKLVKSNDKDNSLSLNINPNSREIVFEDFESANQDVYYWSLPSRFLGDKVTSYGGNLTYSVRHVPVPGGQSSKNNAVDVEIVGGDGIHLLFYSQIPVEPNQPVTILAPLFEQFWQSSNGQTGNREQMLRTLSNIQHIFIKATYTTNTKEAGLRFVSLDTAEDRNTGQIRAHEVEQCVCPSGYTGLSCEICNAGYTTVRDGYTGHRCEPCNCNGRASGCDPFNGKCFDCQDFTYGDHCDICRPGYEGDPSRGVPCELQSTSSSCDCNPAGYYRCDENLQCECKVNVEGPRCDRCRPNTFDLSELHPEGCLQCFCSGLNATCRSSNLYVTQIPMQVYQNHGITLTDRIRQQTIDSGFRIDIEKNEIGYDDEASLRGQKLYWSLPQQFTGDRVTSYGGNLTWTQRYTAGNDAINFDDTDVVIFGNGISIYWNNKEQLTQEIKKTFQVQLMERGWRRLSQYGQRDASRSDLLTILSNVEAILIRASHASNTQSVFLSDVSLDTAIPTRTDQRATMVEQCSCPEGYTGYSCETCAKGFYRSYDRSCQRCPCNGNEISCGLAANNSVECKCLEGYTGSRCHSIAGIMMELKPTYVDQVVGSVIRFSCKYHSREPLSIEFETVFSGNRTDEYDTHAPQESYRHAQNGAERYWNVTISDGLVYVSCRVRNSQGVALGRLTTMIGTGTPVTQEPRIPMFPPTPSIVVSVRKEPAIEIIALGDTVRFVCDAHSVNSRPVSVRWSKENSPMPSRGVDDGMGQLIIRGATYYDSGTYICTATDNYDVVVSSATLIVGVKEAPVVRVYPLSLEVRLGEPAEFRCDSSGKPDPNIEWIRDRRESFNPDFQFRNGLLRIERVQQSDEGVYYCRATNEAGTDVKRVQLNIIRGNPVEVAPYPDNYYITIDPPEYTGPGGQQVILRCSAPYMPTSNSVSIKWSRKESGSLPPGAYDRDGTLTISNPSIADSGIYICTAHSDVGVHQIESQVNIATDGGNVPTSPPNDNNNYGAYLFPRNQSAAEGSQVTISCKPNDPAANVLKWTKHNQDSLSENMIVTGDTLIINSITKQDEGVYICTIRNPGGSEYQEYATVQVELRERPRIRLHPNVTQSFILGASGYIQCIVEAGEPAPTHRWERPAAEGVMGPNVKENAQFGLLSFSNIAFTDEGKYTCVAENSAGREYVNAQIFVHSLPIVTTSPSEHITVRPGDSLTLKCSANARPTPTVSWTKYIQPYDRNLPHQELSATAIYEITSVQESDAGVYACIAKNAAGQEEKRVTVSVESLAEYPNPSRVGGDNIEPGKGEDGNYPEFDNEAYTFPLGTQSSISCISVISQSPGQSIEWTKDNRRISDNPPPNIQIQYNQLWFNPVQESDAGAYSCILKSDRNEILSISTKHVKVREPPRITLHPQTQTVRPNENAVIKCSATGATPINYLWKPLRGYFASHITQENGELRFNGIQVQDEGKYTCIANNSVGIAESTAEVIVTALGGEFTQIVTAENDEVNIYEGGSAELRCNPRYALDRSYMIRWSRADGLPLPRNPNSHVLHITNARVRDGGRYLCELVQVSRNEVMGSDYVRLNVERRASRNPEVKIEQTSPAIDKPIMLGDIVDLECKPSSNVNVTWVKLGGYLSPHVLIRDKLLRVPDVRLGDSGLYRCSADFGGYTHSDEYDLKIDSNSLYPNDDPTFSPVSTKEAPYGSKITLTCNNDLETPVEYTWSKRSNGHTLPMKAFSVENTLTLQELKTSDAGMYVCKVSNKDMTVEIPTILLVTDSVPLFNQKSLSYLALPTFTDAHLHFSIEISFKPTDYNGLILYTGGKSNVKSDKDQGDFISFGLDDGYPVFRFDVGSGPAVVKSNFSVEMNQWHTVTLKRNRRKGMMFVDSQGPYSDESPGAFQGLDLSGLVYIGAVPEFGEIHPDNGFSQGFKGCISRVKYNKTEYELFKSSVERVGVDSCNTCKSNEHNPCINNGLCQDGGTKNGYTCICPPGFSGERCAVLGEPCYPGACGDGSCQDIEGKMQCLCPIGTTGKKCEQKLKILTPAFKHGSYLAYLTPKTRKFKVSIRLNPRDVKDGIVLYSGQSDDGLGDFISLSIKDKHMEFRFDTGSGLVVLRSRVALIPHEWVVVTIIKDYKEGKLSVGGEPLIVGSTPGEKLQVLTLRTPLYIGGYNIYHVTPSLNVEVSEGFHGCISTIDVLGYELDLINSAVDSANIMDCSDMESSASCSQKPCQNYGICYPTDLNDRGYNCSCLTGYSGEHCEQEANMCMSEDVCKNGGTCKVTANSYECLCLLGYAPPNCTKRISIGSEIHFLGEGYVELKKELIPERRSEESLSFDFITDDKNALLLWNGQPSYKNGLSREFIAVAIVNGYLEYSYDLGDGMVTIKFSKKRVNDGVKHNVNVTRINKLGSLELDNKIVGKGESPGSQGVITTRGSIYLGGTPNMDLMTGGRYVHPMSGLMMNIRIQDKQITSVGNSASSGYHVMPWIRSQQ</sequence>
<feature type="disulfide bond" evidence="12">
    <location>
        <begin position="49"/>
        <end position="64"/>
    </location>
</feature>
<feature type="domain" description="Laminin G" evidence="16">
    <location>
        <begin position="3424"/>
        <end position="3609"/>
    </location>
</feature>
<dbReference type="InterPro" id="IPR013151">
    <property type="entry name" value="Immunoglobulin_dom"/>
</dbReference>
<comment type="subcellular location">
    <subcellularLocation>
        <location evidence="1">Secreted</location>
        <location evidence="1">Extracellular space</location>
        <location evidence="1">Extracellular matrix</location>
        <location evidence="1">Basement membrane</location>
    </subcellularLocation>
</comment>
<dbReference type="FunFam" id="4.10.400.10:FF:000034">
    <property type="entry name" value="Low-density lipoprotein receptor-related protein 2"/>
    <property type="match status" value="1"/>
</dbReference>
<evidence type="ECO:0000259" key="18">
    <source>
        <dbReference type="PROSITE" id="PS50027"/>
    </source>
</evidence>
<keyword evidence="3" id="KW-0272">Extracellular matrix</keyword>
<dbReference type="InterPro" id="IPR000742">
    <property type="entry name" value="EGF"/>
</dbReference>
<dbReference type="Gene3D" id="2.60.40.10">
    <property type="entry name" value="Immunoglobulins"/>
    <property type="match status" value="13"/>
</dbReference>
<feature type="disulfide bond" evidence="13">
    <location>
        <begin position="1369"/>
        <end position="1378"/>
    </location>
</feature>
<dbReference type="SUPFAM" id="SSF48726">
    <property type="entry name" value="Immunoglobulin"/>
    <property type="match status" value="13"/>
</dbReference>
<feature type="domain" description="Ig-like" evidence="19">
    <location>
        <begin position="362"/>
        <end position="448"/>
    </location>
</feature>
<feature type="domain" description="Laminin EGF-like" evidence="18">
    <location>
        <begin position="1404"/>
        <end position="1451"/>
    </location>
</feature>
<feature type="disulfide bond" evidence="12">
    <location>
        <begin position="37"/>
        <end position="55"/>
    </location>
</feature>
<dbReference type="SUPFAM" id="SSF57424">
    <property type="entry name" value="LDL receptor-like module"/>
    <property type="match status" value="10"/>
</dbReference>
<feature type="region of interest" description="Disordered" evidence="14">
    <location>
        <begin position="58"/>
        <end position="85"/>
    </location>
</feature>
<evidence type="ECO:0000256" key="6">
    <source>
        <dbReference type="ARBA" id="ARBA00022869"/>
    </source>
</evidence>
<feature type="disulfide bond" evidence="11">
    <location>
        <begin position="3145"/>
        <end position="3154"/>
    </location>
</feature>
<dbReference type="CDD" id="cd00054">
    <property type="entry name" value="EGF_CA"/>
    <property type="match status" value="3"/>
</dbReference>
<dbReference type="FunFam" id="2.10.25.10:FF:000188">
    <property type="entry name" value="Laminin subunit gamma 2"/>
    <property type="match status" value="1"/>
</dbReference>
<dbReference type="PROSITE" id="PS01186">
    <property type="entry name" value="EGF_2"/>
    <property type="match status" value="3"/>
</dbReference>
<dbReference type="SMART" id="SM00409">
    <property type="entry name" value="IG"/>
    <property type="match status" value="13"/>
</dbReference>
<feature type="disulfide bond" evidence="12">
    <location>
        <begin position="565"/>
        <end position="580"/>
    </location>
</feature>
<evidence type="ECO:0000256" key="4">
    <source>
        <dbReference type="ARBA" id="ARBA00022729"/>
    </source>
</evidence>
<feature type="domain" description="Ig-like" evidence="19">
    <location>
        <begin position="1931"/>
        <end position="2014"/>
    </location>
</feature>
<proteinExistence type="predicted"/>
<dbReference type="CDD" id="cd00096">
    <property type="entry name" value="Ig"/>
    <property type="match status" value="2"/>
</dbReference>
<name>A0A8D8SWR2_9HEMI</name>
<dbReference type="SMART" id="SM00179">
    <property type="entry name" value="EGF_CA"/>
    <property type="match status" value="4"/>
</dbReference>
<evidence type="ECO:0000256" key="7">
    <source>
        <dbReference type="ARBA" id="ARBA00023157"/>
    </source>
</evidence>
<dbReference type="GO" id="GO:0070593">
    <property type="term" value="P:dendrite self-avoidance"/>
    <property type="evidence" value="ECO:0007669"/>
    <property type="project" value="TreeGrafter"/>
</dbReference>
<dbReference type="Pfam" id="PF00053">
    <property type="entry name" value="EGF_laminin"/>
    <property type="match status" value="5"/>
</dbReference>
<dbReference type="InterPro" id="IPR023415">
    <property type="entry name" value="LDLR_class-A_CS"/>
</dbReference>
<dbReference type="FunFam" id="2.10.25.10:FF:000454">
    <property type="entry name" value="Laminin subunit alpha 1"/>
    <property type="match status" value="1"/>
</dbReference>
<feature type="domain" description="Ig-like" evidence="19">
    <location>
        <begin position="2619"/>
        <end position="2706"/>
    </location>
</feature>
<keyword evidence="10" id="KW-0393">Immunoglobulin domain</keyword>
<feature type="domain" description="Laminin G" evidence="16">
    <location>
        <begin position="2899"/>
        <end position="3081"/>
    </location>
</feature>
<evidence type="ECO:0000313" key="21">
    <source>
        <dbReference type="EMBL" id="CAG6674636.1"/>
    </source>
</evidence>
<dbReference type="CDD" id="cd00110">
    <property type="entry name" value="LamG"/>
    <property type="match status" value="3"/>
</dbReference>
<dbReference type="Pfam" id="PF07679">
    <property type="entry name" value="I-set"/>
    <property type="match status" value="1"/>
</dbReference>
<keyword evidence="9 13" id="KW-0424">Laminin EGF-like domain</keyword>
<feature type="disulfide bond" evidence="12">
    <location>
        <begin position="502"/>
        <end position="514"/>
    </location>
</feature>
<dbReference type="GO" id="GO:0098632">
    <property type="term" value="F:cell-cell adhesion mediator activity"/>
    <property type="evidence" value="ECO:0007669"/>
    <property type="project" value="TreeGrafter"/>
</dbReference>
<dbReference type="InterPro" id="IPR013320">
    <property type="entry name" value="ConA-like_dom_sf"/>
</dbReference>
<feature type="disulfide bond" evidence="11">
    <location>
        <begin position="3369"/>
        <end position="3378"/>
    </location>
</feature>
<feature type="disulfide bond" evidence="13">
    <location>
        <begin position="1381"/>
        <end position="1395"/>
    </location>
</feature>
<feature type="disulfide bond" evidence="11">
    <location>
        <begin position="3408"/>
        <end position="3417"/>
    </location>
</feature>
<feature type="disulfide bond" evidence="12">
    <location>
        <begin position="242"/>
        <end position="257"/>
    </location>
</feature>
<dbReference type="SUPFAM" id="SSF49899">
    <property type="entry name" value="Concanavalin A-like lectins/glucanases"/>
    <property type="match status" value="3"/>
</dbReference>
<keyword evidence="8" id="KW-0325">Glycoprotein</keyword>
<evidence type="ECO:0000256" key="3">
    <source>
        <dbReference type="ARBA" id="ARBA00022530"/>
    </source>
</evidence>
<feature type="disulfide bond" evidence="13">
    <location>
        <begin position="1082"/>
        <end position="1091"/>
    </location>
</feature>
<dbReference type="PROSITE" id="PS01209">
    <property type="entry name" value="LDLRA_1"/>
    <property type="match status" value="5"/>
</dbReference>
<dbReference type="Pfam" id="PF00008">
    <property type="entry name" value="EGF"/>
    <property type="match status" value="1"/>
</dbReference>
<dbReference type="InterPro" id="IPR002172">
    <property type="entry name" value="LDrepeatLR_classA_rpt"/>
</dbReference>
<feature type="domain" description="Laminin EGF-like" evidence="18">
    <location>
        <begin position="1063"/>
        <end position="1111"/>
    </location>
</feature>
<dbReference type="EMBL" id="HBUF01234448">
    <property type="protein sequence ID" value="CAG6674636.1"/>
    <property type="molecule type" value="Transcribed_RNA"/>
</dbReference>
<feature type="disulfide bond" evidence="12">
    <location>
        <begin position="124"/>
        <end position="136"/>
    </location>
</feature>
<keyword evidence="4 15" id="KW-0732">Signal</keyword>
<feature type="disulfide bond" evidence="12">
    <location>
        <begin position="131"/>
        <end position="149"/>
    </location>
</feature>
<dbReference type="GO" id="GO:0030424">
    <property type="term" value="C:axon"/>
    <property type="evidence" value="ECO:0007669"/>
    <property type="project" value="TreeGrafter"/>
</dbReference>
<dbReference type="SMART" id="SM00282">
    <property type="entry name" value="LamG"/>
    <property type="match status" value="3"/>
</dbReference>
<feature type="signal peptide" evidence="15">
    <location>
        <begin position="1"/>
        <end position="29"/>
    </location>
</feature>
<dbReference type="GO" id="GO:0005886">
    <property type="term" value="C:plasma membrane"/>
    <property type="evidence" value="ECO:0007669"/>
    <property type="project" value="TreeGrafter"/>
</dbReference>
<dbReference type="InterPro" id="IPR036179">
    <property type="entry name" value="Ig-like_dom_sf"/>
</dbReference>
<dbReference type="Gene3D" id="4.10.400.10">
    <property type="entry name" value="Low-density Lipoprotein Receptor"/>
    <property type="match status" value="10"/>
</dbReference>
<dbReference type="SUPFAM" id="SSF57184">
    <property type="entry name" value="Growth factor receptor domain"/>
    <property type="match status" value="1"/>
</dbReference>
<feature type="disulfide bond" evidence="12">
    <location>
        <begin position="176"/>
        <end position="194"/>
    </location>
</feature>
<feature type="disulfide bond" evidence="12">
    <location>
        <begin position="230"/>
        <end position="248"/>
    </location>
</feature>
<dbReference type="InterPro" id="IPR000034">
    <property type="entry name" value="Laminin_IV"/>
</dbReference>
<dbReference type="PROSITE" id="PS01248">
    <property type="entry name" value="EGF_LAM_1"/>
    <property type="match status" value="4"/>
</dbReference>
<dbReference type="InterPro" id="IPR001791">
    <property type="entry name" value="Laminin_G"/>
</dbReference>
<feature type="domain" description="Ig-like" evidence="19">
    <location>
        <begin position="2811"/>
        <end position="2888"/>
    </location>
</feature>
<feature type="domain" description="EGF-like" evidence="17">
    <location>
        <begin position="3381"/>
        <end position="3418"/>
    </location>
</feature>
<keyword evidence="2" id="KW-0964">Secreted</keyword>
<feature type="domain" description="Ig-like" evidence="19">
    <location>
        <begin position="1835"/>
        <end position="1924"/>
    </location>
</feature>
<comment type="caution">
    <text evidence="11">Lacks conserved residue(s) required for the propagation of feature annotation.</text>
</comment>
<dbReference type="GO" id="GO:0005509">
    <property type="term" value="F:calcium ion binding"/>
    <property type="evidence" value="ECO:0007669"/>
    <property type="project" value="InterPro"/>
</dbReference>
<feature type="domain" description="EGF-like" evidence="17">
    <location>
        <begin position="3120"/>
        <end position="3155"/>
    </location>
</feature>
<dbReference type="Pfam" id="PF00047">
    <property type="entry name" value="ig"/>
    <property type="match status" value="1"/>
</dbReference>
<dbReference type="Gene3D" id="2.60.120.200">
    <property type="match status" value="3"/>
</dbReference>
<dbReference type="Pfam" id="PF00054">
    <property type="entry name" value="Laminin_G_1"/>
    <property type="match status" value="2"/>
</dbReference>
<dbReference type="PANTHER" id="PTHR10075:SF100">
    <property type="entry name" value="FASCICLIN-2"/>
    <property type="match status" value="1"/>
</dbReference>
<dbReference type="InterPro" id="IPR036055">
    <property type="entry name" value="LDL_receptor-like_sf"/>
</dbReference>
<dbReference type="InterPro" id="IPR056863">
    <property type="entry name" value="LMN_ATRN_NET-like_EGF"/>
</dbReference>
<feature type="domain" description="Ig-like" evidence="19">
    <location>
        <begin position="2125"/>
        <end position="2219"/>
    </location>
</feature>
<keyword evidence="11" id="KW-0245">EGF-like domain</keyword>
<dbReference type="PROSITE" id="PS50027">
    <property type="entry name" value="EGF_LAM_2"/>
    <property type="match status" value="3"/>
</dbReference>
<dbReference type="Pfam" id="PF24973">
    <property type="entry name" value="EGF_LMN_ATRN"/>
    <property type="match status" value="1"/>
</dbReference>
<feature type="disulfide bond" evidence="12">
    <location>
        <begin position="482"/>
        <end position="497"/>
    </location>
</feature>
<evidence type="ECO:0000256" key="14">
    <source>
        <dbReference type="SAM" id="MobiDB-lite"/>
    </source>
</evidence>
<feature type="domain" description="Laminin IV type A" evidence="20">
    <location>
        <begin position="764"/>
        <end position="948"/>
    </location>
</feature>
<dbReference type="PROSITE" id="PS51257">
    <property type="entry name" value="PROKAR_LIPOPROTEIN"/>
    <property type="match status" value="1"/>
</dbReference>
<feature type="disulfide bond" evidence="11">
    <location>
        <begin position="3089"/>
        <end position="3106"/>
    </location>
</feature>
<feature type="disulfide bond" evidence="12">
    <location>
        <begin position="169"/>
        <end position="181"/>
    </location>
</feature>
<dbReference type="PROSITE" id="PS51115">
    <property type="entry name" value="LAMININ_IVA"/>
    <property type="match status" value="3"/>
</dbReference>
<dbReference type="Pfam" id="PF02210">
    <property type="entry name" value="Laminin_G_2"/>
    <property type="match status" value="1"/>
</dbReference>
<feature type="disulfide bond" evidence="12">
    <location>
        <begin position="188"/>
        <end position="203"/>
    </location>
</feature>
<feature type="domain" description="Laminin IV type A" evidence="20">
    <location>
        <begin position="1137"/>
        <end position="1316"/>
    </location>
</feature>
<dbReference type="InterPro" id="IPR009030">
    <property type="entry name" value="Growth_fac_rcpt_cys_sf"/>
</dbReference>
<feature type="disulfide bond" evidence="11">
    <location>
        <begin position="3124"/>
        <end position="3134"/>
    </location>
</feature>
<dbReference type="SMART" id="SM00408">
    <property type="entry name" value="IGc2"/>
    <property type="match status" value="13"/>
</dbReference>
<dbReference type="SUPFAM" id="SSF57196">
    <property type="entry name" value="EGF/Laminin"/>
    <property type="match status" value="4"/>
</dbReference>
<dbReference type="InterPro" id="IPR013098">
    <property type="entry name" value="Ig_I-set"/>
</dbReference>
<feature type="domain" description="Ig-like" evidence="19">
    <location>
        <begin position="2027"/>
        <end position="2118"/>
    </location>
</feature>
<evidence type="ECO:0000256" key="10">
    <source>
        <dbReference type="ARBA" id="ARBA00023319"/>
    </source>
</evidence>
<feature type="disulfide bond" evidence="12">
    <location>
        <begin position="521"/>
        <end position="536"/>
    </location>
</feature>
<dbReference type="GO" id="GO:0007411">
    <property type="term" value="P:axon guidance"/>
    <property type="evidence" value="ECO:0007669"/>
    <property type="project" value="TreeGrafter"/>
</dbReference>
<keyword evidence="6" id="KW-0084">Basement membrane</keyword>
<feature type="domain" description="Ig-like" evidence="19">
    <location>
        <begin position="2435"/>
        <end position="2516"/>
    </location>
</feature>
<dbReference type="Gene3D" id="2.10.25.10">
    <property type="entry name" value="Laminin"/>
    <property type="match status" value="7"/>
</dbReference>
<dbReference type="SMART" id="SM00180">
    <property type="entry name" value="EGF_Lam"/>
    <property type="match status" value="4"/>
</dbReference>
<keyword evidence="5" id="KW-0677">Repeat</keyword>
<dbReference type="Gene3D" id="2.170.300.10">
    <property type="entry name" value="Tie2 ligand-binding domain superfamily"/>
    <property type="match status" value="2"/>
</dbReference>
<dbReference type="PROSITE" id="PS50026">
    <property type="entry name" value="EGF_3"/>
    <property type="match status" value="4"/>
</dbReference>
<evidence type="ECO:0000256" key="11">
    <source>
        <dbReference type="PROSITE-ProRule" id="PRU00076"/>
    </source>
</evidence>
<dbReference type="SMART" id="SM00281">
    <property type="entry name" value="LamB"/>
    <property type="match status" value="3"/>
</dbReference>
<dbReference type="PROSITE" id="PS50835">
    <property type="entry name" value="IG_LIKE"/>
    <property type="match status" value="13"/>
</dbReference>
<dbReference type="PRINTS" id="PR00261">
    <property type="entry name" value="LDLRECEPTOR"/>
</dbReference>
<dbReference type="InterPro" id="IPR003599">
    <property type="entry name" value="Ig_sub"/>
</dbReference>
<dbReference type="PANTHER" id="PTHR10075">
    <property type="entry name" value="BASIGIN RELATED"/>
    <property type="match status" value="1"/>
</dbReference>
<dbReference type="CDD" id="cd00055">
    <property type="entry name" value="EGF_Lam"/>
    <property type="match status" value="5"/>
</dbReference>
<organism evidence="21">
    <name type="scientific">Cacopsylla melanoneura</name>
    <dbReference type="NCBI Taxonomy" id="428564"/>
    <lineage>
        <taxon>Eukaryota</taxon>
        <taxon>Metazoa</taxon>
        <taxon>Ecdysozoa</taxon>
        <taxon>Arthropoda</taxon>
        <taxon>Hexapoda</taxon>
        <taxon>Insecta</taxon>
        <taxon>Pterygota</taxon>
        <taxon>Neoptera</taxon>
        <taxon>Paraneoptera</taxon>
        <taxon>Hemiptera</taxon>
        <taxon>Sternorrhyncha</taxon>
        <taxon>Psylloidea</taxon>
        <taxon>Psyllidae</taxon>
        <taxon>Psyllinae</taxon>
        <taxon>Cacopsylla</taxon>
    </lineage>
</organism>
<feature type="domain" description="Ig-like" evidence="19">
    <location>
        <begin position="2319"/>
        <end position="2406"/>
    </location>
</feature>
<feature type="domain" description="Ig-like" evidence="19">
    <location>
        <begin position="2715"/>
        <end position="2799"/>
    </location>
</feature>
<dbReference type="InterPro" id="IPR001881">
    <property type="entry name" value="EGF-like_Ca-bd_dom"/>
</dbReference>
<feature type="disulfide bond" evidence="12">
    <location>
        <begin position="223"/>
        <end position="235"/>
    </location>
</feature>
<feature type="domain" description="Laminin EGF-like" evidence="18">
    <location>
        <begin position="1350"/>
        <end position="1397"/>
    </location>
</feature>
<evidence type="ECO:0000256" key="8">
    <source>
        <dbReference type="ARBA" id="ARBA00023180"/>
    </source>
</evidence>
<dbReference type="InterPro" id="IPR002049">
    <property type="entry name" value="LE_dom"/>
</dbReference>
<feature type="disulfide bond" evidence="11">
    <location>
        <begin position="3108"/>
        <end position="3117"/>
    </location>
</feature>
<evidence type="ECO:0000259" key="19">
    <source>
        <dbReference type="PROSITE" id="PS50835"/>
    </source>
</evidence>
<feature type="chain" id="PRO_5034524864" evidence="15">
    <location>
        <begin position="30"/>
        <end position="3609"/>
    </location>
</feature>
<evidence type="ECO:0000256" key="9">
    <source>
        <dbReference type="ARBA" id="ARBA00023292"/>
    </source>
</evidence>
<evidence type="ECO:0000256" key="15">
    <source>
        <dbReference type="SAM" id="SignalP"/>
    </source>
</evidence>
<evidence type="ECO:0000256" key="2">
    <source>
        <dbReference type="ARBA" id="ARBA00022525"/>
    </source>
</evidence>
<dbReference type="InterPro" id="IPR007110">
    <property type="entry name" value="Ig-like_dom"/>
</dbReference>
<feature type="domain" description="Laminin G" evidence="16">
    <location>
        <begin position="3160"/>
        <end position="3344"/>
    </location>
</feature>
<dbReference type="Pfam" id="PF00052">
    <property type="entry name" value="Laminin_B"/>
    <property type="match status" value="3"/>
</dbReference>
<dbReference type="PROSITE" id="PS50025">
    <property type="entry name" value="LAM_G_DOMAIN"/>
    <property type="match status" value="3"/>
</dbReference>
<dbReference type="Pfam" id="PF00057">
    <property type="entry name" value="Ldl_recept_a"/>
    <property type="match status" value="9"/>
</dbReference>
<feature type="disulfide bond" evidence="13">
    <location>
        <begin position="1422"/>
        <end position="1431"/>
    </location>
</feature>
<feature type="disulfide bond" evidence="12">
    <location>
        <begin position="340"/>
        <end position="355"/>
    </location>
</feature>
<feature type="disulfide bond" evidence="12">
    <location>
        <begin position="470"/>
        <end position="488"/>
    </location>
</feature>
<dbReference type="GO" id="GO:0048513">
    <property type="term" value="P:animal organ development"/>
    <property type="evidence" value="ECO:0007669"/>
    <property type="project" value="UniProtKB-ARBA"/>
</dbReference>
<feature type="domain" description="Ig-like" evidence="19">
    <location>
        <begin position="2226"/>
        <end position="2314"/>
    </location>
</feature>
<evidence type="ECO:0000256" key="13">
    <source>
        <dbReference type="PROSITE-ProRule" id="PRU00460"/>
    </source>
</evidence>
<keyword evidence="7 11" id="KW-1015">Disulfide bond</keyword>
<dbReference type="CDD" id="cd00112">
    <property type="entry name" value="LDLa"/>
    <property type="match status" value="9"/>
</dbReference>
<accession>A0A8D8SWR2</accession>
<evidence type="ECO:0000259" key="16">
    <source>
        <dbReference type="PROSITE" id="PS50025"/>
    </source>
</evidence>
<dbReference type="FunFam" id="2.60.40.10:FF:000032">
    <property type="entry name" value="palladin isoform X1"/>
    <property type="match status" value="2"/>
</dbReference>
<feature type="domain" description="Ig-like" evidence="19">
    <location>
        <begin position="2528"/>
        <end position="2612"/>
    </location>
</feature>
<feature type="disulfide bond" evidence="12">
    <location>
        <begin position="30"/>
        <end position="42"/>
    </location>
</feature>
<feature type="domain" description="EGF-like" evidence="17">
    <location>
        <begin position="3340"/>
        <end position="3379"/>
    </location>
</feature>
<evidence type="ECO:0000259" key="20">
    <source>
        <dbReference type="PROSITE" id="PS51115"/>
    </source>
</evidence>
<dbReference type="SMART" id="SM00181">
    <property type="entry name" value="EGF"/>
    <property type="match status" value="8"/>
</dbReference>